<keyword evidence="2" id="KW-0285">Flavoprotein</keyword>
<evidence type="ECO:0000256" key="4">
    <source>
        <dbReference type="ARBA" id="ARBA00023002"/>
    </source>
</evidence>
<gene>
    <name evidence="7" type="ORF">GCM10022255_058480</name>
</gene>
<proteinExistence type="predicted"/>
<keyword evidence="4" id="KW-0560">Oxidoreductase</keyword>
<evidence type="ECO:0000256" key="1">
    <source>
        <dbReference type="ARBA" id="ARBA00001974"/>
    </source>
</evidence>
<dbReference type="InterPro" id="IPR036188">
    <property type="entry name" value="FAD/NAD-bd_sf"/>
</dbReference>
<name>A0ABP8DEU7_9ACTN</name>
<keyword evidence="8" id="KW-1185">Reference proteome</keyword>
<protein>
    <submittedName>
        <fullName evidence="7">FAD/NAD(P)-binding oxidoreductase</fullName>
    </submittedName>
</protein>
<dbReference type="Proteomes" id="UP001500620">
    <property type="component" value="Unassembled WGS sequence"/>
</dbReference>
<evidence type="ECO:0000313" key="8">
    <source>
        <dbReference type="Proteomes" id="UP001500620"/>
    </source>
</evidence>
<dbReference type="PANTHER" id="PTHR43557:SF2">
    <property type="entry name" value="RIESKE DOMAIN-CONTAINING PROTEIN-RELATED"/>
    <property type="match status" value="1"/>
</dbReference>
<dbReference type="PRINTS" id="PR00411">
    <property type="entry name" value="PNDRDTASEI"/>
</dbReference>
<accession>A0ABP8DEU7</accession>
<dbReference type="InterPro" id="IPR028202">
    <property type="entry name" value="Reductase_C"/>
</dbReference>
<dbReference type="Pfam" id="PF07992">
    <property type="entry name" value="Pyr_redox_2"/>
    <property type="match status" value="1"/>
</dbReference>
<dbReference type="PANTHER" id="PTHR43557">
    <property type="entry name" value="APOPTOSIS-INDUCING FACTOR 1"/>
    <property type="match status" value="1"/>
</dbReference>
<feature type="domain" description="FAD/NAD(P)-binding" evidence="5">
    <location>
        <begin position="6"/>
        <end position="308"/>
    </location>
</feature>
<dbReference type="EMBL" id="BAABAT010000018">
    <property type="protein sequence ID" value="GAA4254298.1"/>
    <property type="molecule type" value="Genomic_DNA"/>
</dbReference>
<comment type="caution">
    <text evidence="7">The sequence shown here is derived from an EMBL/GenBank/DDBJ whole genome shotgun (WGS) entry which is preliminary data.</text>
</comment>
<dbReference type="RefSeq" id="WP_345131357.1">
    <property type="nucleotide sequence ID" value="NZ_BAABAT010000018.1"/>
</dbReference>
<dbReference type="InterPro" id="IPR016156">
    <property type="entry name" value="FAD/NAD-linked_Rdtase_dimer_sf"/>
</dbReference>
<dbReference type="PRINTS" id="PR00368">
    <property type="entry name" value="FADPNR"/>
</dbReference>
<sequence length="411" mass="42510">MTAHVHVLIVGAGLAGLRCAEALRGAGHAGPVTLLGAERHLPYDRPPLSKAILAGTAPEETATLRSSSDLSGLGVQLCRGRAAAGLDTAARTVKLADGDVIAYDRLVIATGVAPRPLPALTARAGVHTLRTLDDARAIRRALGYGPRRVVVVGAGVLGCETAATLRTAGHDVSLVEPAPGPLWQALNGAASATACDVIRSWHERRGVATHFGLGVAAPLNDGDRVRGVLLDDGTELPADLVVVAAGSLPQTDWLRDSGVPLADGVACDRFGAVLGPDAPDVWAAGDVARVHRDGRSFRVEHWTHAGDSARAVAANICAAASHERTELPTPELAYFWSDQFDLKLQVVGDPAAADEVVLAAPEADTGRFLALFGARGRFVAAAGAGKVRAVIGSRQFLGGDRSLADVVAHWT</sequence>
<organism evidence="7 8">
    <name type="scientific">Dactylosporangium darangshiense</name>
    <dbReference type="NCBI Taxonomy" id="579108"/>
    <lineage>
        <taxon>Bacteria</taxon>
        <taxon>Bacillati</taxon>
        <taxon>Actinomycetota</taxon>
        <taxon>Actinomycetes</taxon>
        <taxon>Micromonosporales</taxon>
        <taxon>Micromonosporaceae</taxon>
        <taxon>Dactylosporangium</taxon>
    </lineage>
</organism>
<evidence type="ECO:0000259" key="5">
    <source>
        <dbReference type="Pfam" id="PF07992"/>
    </source>
</evidence>
<evidence type="ECO:0000259" key="6">
    <source>
        <dbReference type="Pfam" id="PF14759"/>
    </source>
</evidence>
<evidence type="ECO:0000256" key="3">
    <source>
        <dbReference type="ARBA" id="ARBA00022827"/>
    </source>
</evidence>
<keyword evidence="3" id="KW-0274">FAD</keyword>
<dbReference type="SUPFAM" id="SSF51905">
    <property type="entry name" value="FAD/NAD(P)-binding domain"/>
    <property type="match status" value="2"/>
</dbReference>
<evidence type="ECO:0000256" key="2">
    <source>
        <dbReference type="ARBA" id="ARBA00022630"/>
    </source>
</evidence>
<dbReference type="Gene3D" id="3.50.50.60">
    <property type="entry name" value="FAD/NAD(P)-binding domain"/>
    <property type="match status" value="2"/>
</dbReference>
<feature type="domain" description="Reductase C-terminal" evidence="6">
    <location>
        <begin position="334"/>
        <end position="402"/>
    </location>
</feature>
<reference evidence="8" key="1">
    <citation type="journal article" date="2019" name="Int. J. Syst. Evol. Microbiol.">
        <title>The Global Catalogue of Microorganisms (GCM) 10K type strain sequencing project: providing services to taxonomists for standard genome sequencing and annotation.</title>
        <authorList>
            <consortium name="The Broad Institute Genomics Platform"/>
            <consortium name="The Broad Institute Genome Sequencing Center for Infectious Disease"/>
            <person name="Wu L."/>
            <person name="Ma J."/>
        </authorList>
    </citation>
    <scope>NUCLEOTIDE SEQUENCE [LARGE SCALE GENOMIC DNA]</scope>
    <source>
        <strain evidence="8">JCM 17441</strain>
    </source>
</reference>
<dbReference type="InterPro" id="IPR050446">
    <property type="entry name" value="FAD-oxidoreductase/Apoptosis"/>
</dbReference>
<dbReference type="SUPFAM" id="SSF55424">
    <property type="entry name" value="FAD/NAD-linked reductases, dimerisation (C-terminal) domain"/>
    <property type="match status" value="1"/>
</dbReference>
<dbReference type="InterPro" id="IPR023753">
    <property type="entry name" value="FAD/NAD-binding_dom"/>
</dbReference>
<dbReference type="Gene3D" id="3.30.390.30">
    <property type="match status" value="1"/>
</dbReference>
<evidence type="ECO:0000313" key="7">
    <source>
        <dbReference type="EMBL" id="GAA4254298.1"/>
    </source>
</evidence>
<comment type="cofactor">
    <cofactor evidence="1">
        <name>FAD</name>
        <dbReference type="ChEBI" id="CHEBI:57692"/>
    </cofactor>
</comment>
<dbReference type="Pfam" id="PF14759">
    <property type="entry name" value="Reductase_C"/>
    <property type="match status" value="1"/>
</dbReference>